<dbReference type="SMART" id="SM00382">
    <property type="entry name" value="AAA"/>
    <property type="match status" value="1"/>
</dbReference>
<dbReference type="SUPFAM" id="SSF52540">
    <property type="entry name" value="P-loop containing nucleoside triphosphate hydrolases"/>
    <property type="match status" value="1"/>
</dbReference>
<dbReference type="Proteomes" id="UP000000844">
    <property type="component" value="Chromosome"/>
</dbReference>
<evidence type="ECO:0000259" key="5">
    <source>
        <dbReference type="PROSITE" id="PS50893"/>
    </source>
</evidence>
<dbReference type="EMBL" id="CP001778">
    <property type="protein sequence ID" value="ADD44671.1"/>
    <property type="molecule type" value="Genomic_DNA"/>
</dbReference>
<dbReference type="Pfam" id="PF00005">
    <property type="entry name" value="ABC_tran"/>
    <property type="match status" value="1"/>
</dbReference>
<evidence type="ECO:0000256" key="3">
    <source>
        <dbReference type="ARBA" id="ARBA00022741"/>
    </source>
</evidence>
<organism evidence="6 7">
    <name type="scientific">Stackebrandtia nassauensis (strain DSM 44728 / CIP 108903 / NRRL B-16338 / NBRC 102104 / LLR-40K-21)</name>
    <dbReference type="NCBI Taxonomy" id="446470"/>
    <lineage>
        <taxon>Bacteria</taxon>
        <taxon>Bacillati</taxon>
        <taxon>Actinomycetota</taxon>
        <taxon>Actinomycetes</taxon>
        <taxon>Glycomycetales</taxon>
        <taxon>Glycomycetaceae</taxon>
        <taxon>Stackebrandtia</taxon>
    </lineage>
</organism>
<dbReference type="Gene3D" id="3.40.50.300">
    <property type="entry name" value="P-loop containing nucleotide triphosphate hydrolases"/>
    <property type="match status" value="1"/>
</dbReference>
<dbReference type="GO" id="GO:0016887">
    <property type="term" value="F:ATP hydrolysis activity"/>
    <property type="evidence" value="ECO:0007669"/>
    <property type="project" value="InterPro"/>
</dbReference>
<comment type="similarity">
    <text evidence="1">Belongs to the ABC transporter superfamily.</text>
</comment>
<evidence type="ECO:0000313" key="7">
    <source>
        <dbReference type="Proteomes" id="UP000000844"/>
    </source>
</evidence>
<protein>
    <submittedName>
        <fullName evidence="6">ABC transporter related protein</fullName>
    </submittedName>
</protein>
<evidence type="ECO:0000256" key="2">
    <source>
        <dbReference type="ARBA" id="ARBA00022448"/>
    </source>
</evidence>
<accession>D3Q9X5</accession>
<evidence type="ECO:0000256" key="1">
    <source>
        <dbReference type="ARBA" id="ARBA00005417"/>
    </source>
</evidence>
<feature type="domain" description="ABC transporter" evidence="5">
    <location>
        <begin position="5"/>
        <end position="236"/>
    </location>
</feature>
<dbReference type="InterPro" id="IPR003593">
    <property type="entry name" value="AAA+_ATPase"/>
</dbReference>
<dbReference type="InterPro" id="IPR017871">
    <property type="entry name" value="ABC_transporter-like_CS"/>
</dbReference>
<dbReference type="PROSITE" id="PS00211">
    <property type="entry name" value="ABC_TRANSPORTER_1"/>
    <property type="match status" value="1"/>
</dbReference>
<dbReference type="HOGENOM" id="CLU_000604_1_2_11"/>
<gene>
    <name evidence="6" type="ordered locus">Snas_5034</name>
</gene>
<keyword evidence="3" id="KW-0547">Nucleotide-binding</keyword>
<dbReference type="PANTHER" id="PTHR43335">
    <property type="entry name" value="ABC TRANSPORTER, ATP-BINDING PROTEIN"/>
    <property type="match status" value="1"/>
</dbReference>
<keyword evidence="7" id="KW-1185">Reference proteome</keyword>
<dbReference type="AlphaFoldDB" id="D3Q9X5"/>
<dbReference type="InterPro" id="IPR027417">
    <property type="entry name" value="P-loop_NTPase"/>
</dbReference>
<keyword evidence="4" id="KW-0067">ATP-binding</keyword>
<dbReference type="PROSITE" id="PS50893">
    <property type="entry name" value="ABC_TRANSPORTER_2"/>
    <property type="match status" value="1"/>
</dbReference>
<dbReference type="KEGG" id="sna:Snas_5034"/>
<keyword evidence="2" id="KW-0813">Transport</keyword>
<dbReference type="RefSeq" id="WP_013020242.1">
    <property type="nucleotide sequence ID" value="NC_013947.1"/>
</dbReference>
<dbReference type="eggNOG" id="COG1131">
    <property type="taxonomic scope" value="Bacteria"/>
</dbReference>
<dbReference type="PANTHER" id="PTHR43335:SF4">
    <property type="entry name" value="ABC TRANSPORTER, ATP-BINDING PROTEIN"/>
    <property type="match status" value="1"/>
</dbReference>
<dbReference type="STRING" id="446470.Snas_5034"/>
<dbReference type="OrthoDB" id="9804819at2"/>
<proteinExistence type="inferred from homology"/>
<reference evidence="6 7" key="1">
    <citation type="journal article" date="2009" name="Stand. Genomic Sci.">
        <title>Complete genome sequence of Stackebrandtia nassauensis type strain (LLR-40K-21).</title>
        <authorList>
            <person name="Munk C."/>
            <person name="Lapidus A."/>
            <person name="Copeland A."/>
            <person name="Jando M."/>
            <person name="Mayilraj S."/>
            <person name="Glavina Del Rio T."/>
            <person name="Nolan M."/>
            <person name="Chen F."/>
            <person name="Lucas S."/>
            <person name="Tice H."/>
            <person name="Cheng J.F."/>
            <person name="Han C."/>
            <person name="Detter J.C."/>
            <person name="Bruce D."/>
            <person name="Goodwin L."/>
            <person name="Chain P."/>
            <person name="Pitluck S."/>
            <person name="Goker M."/>
            <person name="Ovchinikova G."/>
            <person name="Pati A."/>
            <person name="Ivanova N."/>
            <person name="Mavromatis K."/>
            <person name="Chen A."/>
            <person name="Palaniappan K."/>
            <person name="Land M."/>
            <person name="Hauser L."/>
            <person name="Chang Y.J."/>
            <person name="Jeffries C.D."/>
            <person name="Bristow J."/>
            <person name="Eisen J.A."/>
            <person name="Markowitz V."/>
            <person name="Hugenholtz P."/>
            <person name="Kyrpides N.C."/>
            <person name="Klenk H.P."/>
        </authorList>
    </citation>
    <scope>NUCLEOTIDE SEQUENCE [LARGE SCALE GENOMIC DNA]</scope>
    <source>
        <strain evidence="7">DSM 44728 / CIP 108903 / NRRL B-16338 / NBRC 102104 / LLR-40K-21</strain>
    </source>
</reference>
<evidence type="ECO:0000313" key="6">
    <source>
        <dbReference type="EMBL" id="ADD44671.1"/>
    </source>
</evidence>
<name>D3Q9X5_STANL</name>
<dbReference type="InterPro" id="IPR003439">
    <property type="entry name" value="ABC_transporter-like_ATP-bd"/>
</dbReference>
<sequence length="346" mass="37113">MSPAVEIAGLRKRYSSIFRPNTMALDGLDMVVEKGQVHGFLGPNGSGKTTTLRILLGLARANGGYMRILGHEVPRELPQVIQRVGSVVESPQFFKHFSGHKTLSLLAKTAGIPNSRVLEVLAQVGLHDRAKQKVKAYSLGMRQRLAVASALLKQPELLILDEPANGMDPAGIREMRELMQSLAAQGMTVLVSSHLLSEVQQLCDTMTIVSRGRRVTSGGVDEVIGRHGVGELRVRVGDDEQLSAAAQALETEDVTVTPATDHLMVSGVSDPAWVTKTLADEEIYVSELVRNAPDLETVFLQLTGTAPVDGRYPQVDDAVLPALPTQATAPAAETVTVTADSEESAK</sequence>
<dbReference type="GO" id="GO:0005524">
    <property type="term" value="F:ATP binding"/>
    <property type="evidence" value="ECO:0007669"/>
    <property type="project" value="UniProtKB-KW"/>
</dbReference>
<evidence type="ECO:0000256" key="4">
    <source>
        <dbReference type="ARBA" id="ARBA00022840"/>
    </source>
</evidence>